<gene>
    <name evidence="8" type="ORF">SAMN04487964_10551</name>
</gene>
<keyword evidence="5" id="KW-0564">Palmitate</keyword>
<keyword evidence="6" id="KW-0449">Lipoprotein</keyword>
<evidence type="ECO:0000256" key="3">
    <source>
        <dbReference type="ARBA" id="ARBA00022729"/>
    </source>
</evidence>
<evidence type="ECO:0000256" key="6">
    <source>
        <dbReference type="ARBA" id="ARBA00023288"/>
    </source>
</evidence>
<keyword evidence="7" id="KW-0812">Transmembrane</keyword>
<dbReference type="Proteomes" id="UP001159257">
    <property type="component" value="Unassembled WGS sequence"/>
</dbReference>
<comment type="similarity">
    <text evidence="1">Belongs to the EcnA/EcnB lipoprotein family.</text>
</comment>
<keyword evidence="4 7" id="KW-0472">Membrane</keyword>
<accession>A0ABY1RZC8</accession>
<evidence type="ECO:0000313" key="8">
    <source>
        <dbReference type="EMBL" id="SMR73575.1"/>
    </source>
</evidence>
<comment type="caution">
    <text evidence="8">The sequence shown here is derived from an EMBL/GenBank/DDBJ whole genome shotgun (WGS) entry which is preliminary data.</text>
</comment>
<evidence type="ECO:0000256" key="2">
    <source>
        <dbReference type="ARBA" id="ARBA00022475"/>
    </source>
</evidence>
<dbReference type="Pfam" id="PF08085">
    <property type="entry name" value="Entericidin"/>
    <property type="match status" value="1"/>
</dbReference>
<evidence type="ECO:0000256" key="4">
    <source>
        <dbReference type="ARBA" id="ARBA00023136"/>
    </source>
</evidence>
<proteinExistence type="inferred from homology"/>
<keyword evidence="3" id="KW-0732">Signal</keyword>
<name>A0ABY1RZC8_9GAMM</name>
<evidence type="ECO:0000256" key="5">
    <source>
        <dbReference type="ARBA" id="ARBA00023139"/>
    </source>
</evidence>
<keyword evidence="9" id="KW-1185">Reference proteome</keyword>
<evidence type="ECO:0000313" key="9">
    <source>
        <dbReference type="Proteomes" id="UP001159257"/>
    </source>
</evidence>
<evidence type="ECO:0000256" key="7">
    <source>
        <dbReference type="SAM" id="Phobius"/>
    </source>
</evidence>
<organism evidence="8 9">
    <name type="scientific">Marinobacterium sediminicola</name>
    <dbReference type="NCBI Taxonomy" id="518898"/>
    <lineage>
        <taxon>Bacteria</taxon>
        <taxon>Pseudomonadati</taxon>
        <taxon>Pseudomonadota</taxon>
        <taxon>Gammaproteobacteria</taxon>
        <taxon>Oceanospirillales</taxon>
        <taxon>Oceanospirillaceae</taxon>
        <taxon>Marinobacterium</taxon>
    </lineage>
</organism>
<protein>
    <submittedName>
        <fullName evidence="8">Predicted small secreted protein</fullName>
    </submittedName>
</protein>
<feature type="transmembrane region" description="Helical" evidence="7">
    <location>
        <begin position="25"/>
        <end position="48"/>
    </location>
</feature>
<dbReference type="InterPro" id="IPR012556">
    <property type="entry name" value="Entericidin"/>
</dbReference>
<evidence type="ECO:0000256" key="1">
    <source>
        <dbReference type="ARBA" id="ARBA00010296"/>
    </source>
</evidence>
<keyword evidence="7" id="KW-1133">Transmembrane helix</keyword>
<sequence length="71" mass="7453">MTGVAAQRYDLQQVVIEEETMHKKLVSLVFSALVMLGLGTAVSGCSTIEGAGKDIEKAGEAIRDAARNASD</sequence>
<dbReference type="EMBL" id="FXWV01000005">
    <property type="protein sequence ID" value="SMR73575.1"/>
    <property type="molecule type" value="Genomic_DNA"/>
</dbReference>
<keyword evidence="2" id="KW-1003">Cell membrane</keyword>
<reference evidence="8 9" key="1">
    <citation type="submission" date="2017-05" db="EMBL/GenBank/DDBJ databases">
        <authorList>
            <person name="Varghese N."/>
            <person name="Submissions S."/>
        </authorList>
    </citation>
    <scope>NUCLEOTIDE SEQUENCE [LARGE SCALE GENOMIC DNA]</scope>
    <source>
        <strain evidence="8 9">CGMCC 1.7287</strain>
    </source>
</reference>